<dbReference type="KEGG" id="spu:590227"/>
<sequence>MSPAADNPFVFTFKLNNVLINVLGNVFLRLTISASSRKDLVKEVVYQSGESEEEVKDHIFITDVVTISSENQDGYISFAKNNVTFYLPKDLCQNGKGKEVTLEIAAYDQTENKKIAVSSFLIYPRGKKSLDAGTSEEIYRQSGELLLVTKLPEESILVQLGIVKYEASLRSQELPSPIPSTPSPLPSPTMVPTPQPEPLPEDRPEPPPVALPEPEPEPVLRQRTPTPPPVPPVVTFDPPKRREPSRPSGMVALPNQEEVVVVVHAASGLSALRDNSTPRPYVLGKILPGSSKGRAAVPHTQTPWQSTHSTVAPTMSPIWEEVICCKIPASDSSSTQSDVLTLKIVDQPTKTDISTFELSLALLEPFHHYHLDLVQAVPLSPSAIHLYITIYRKLSMLPECGDFSFHGLEVRLVSLDRRLYDAMGSIMAVTKIVPDYQKYRDAFREHTHLLSVEPLVVEMPVPHPSSFLTSTRGKHQGYSQLWLADVSDNMQWDHSFVFCHERELASMFVSTAAVVIELYDVNSAFDGTRWHPHRPIGFAVVLLDNRVYNALTNDRGKLGVRIPNVPLQMCVLPTHGKKTPSLSLALRLLTSRVPDSLPSVSKLDTLPSVDGFTSPETPEDLLPPIEPTWGGLNPEPAYSPPTTPLPQPLYDLVIIDTRKKLSLKDDDLPPSDALQNLLDSNPQDRLVQPGEKPTSTKGLIPTRLPPPSDNKPQSREPKSPVGGSQNDQTLMNLIDSQQREIESYRQAMKRMGEEVIKQQDALTRLETDNSRLRQQANMYEDTTRAMVTDAKLEGMSKAEMLEKYVTLKRSLSKQVAEAANYREKLLHAQNDLIKHNDREKHYLDQQEASLSQSKLLQERQGKVVKLEQACREQEKALEKMDRALKAKQGKQGVRFKEESQETAALAAENARLKAELEHMKALSASQPRGGSANEAEKLRMQFMLERTEGRVSSLEKELLDKAKEWGKEKASISLRSDDSLRQRSLPPLPYYDRGKPRQDYNDAYTDRSYDARRPRLGYGTPTRLSPLY</sequence>
<dbReference type="SUPFAM" id="SSF49562">
    <property type="entry name" value="C2 domain (Calcium/lipid-binding domain, CaLB)"/>
    <property type="match status" value="1"/>
</dbReference>
<feature type="region of interest" description="Disordered" evidence="2">
    <location>
        <begin position="172"/>
        <end position="248"/>
    </location>
</feature>
<dbReference type="PANTHER" id="PTHR21623">
    <property type="entry name" value="SPERIOLIN-BINDING FACTOR"/>
    <property type="match status" value="1"/>
</dbReference>
<evidence type="ECO:0000256" key="1">
    <source>
        <dbReference type="SAM" id="Coils"/>
    </source>
</evidence>
<dbReference type="InParanoid" id="A0A7M7NV82"/>
<feature type="region of interest" description="Disordered" evidence="2">
    <location>
        <begin position="664"/>
        <end position="731"/>
    </location>
</feature>
<dbReference type="GO" id="GO:0005777">
    <property type="term" value="C:peroxisome"/>
    <property type="evidence" value="ECO:0000318"/>
    <property type="project" value="GO_Central"/>
</dbReference>
<feature type="compositionally biased region" description="Polar residues" evidence="2">
    <location>
        <begin position="673"/>
        <end position="683"/>
    </location>
</feature>
<feature type="coiled-coil region" evidence="1">
    <location>
        <begin position="818"/>
        <end position="964"/>
    </location>
</feature>
<feature type="coiled-coil region" evidence="1">
    <location>
        <begin position="734"/>
        <end position="782"/>
    </location>
</feature>
<dbReference type="GeneID" id="590227"/>
<feature type="compositionally biased region" description="Pro residues" evidence="2">
    <location>
        <begin position="176"/>
        <end position="198"/>
    </location>
</feature>
<accession>A0A7M7NV82</accession>
<evidence type="ECO:0000256" key="2">
    <source>
        <dbReference type="SAM" id="MobiDB-lite"/>
    </source>
</evidence>
<feature type="region of interest" description="Disordered" evidence="2">
    <location>
        <begin position="627"/>
        <end position="646"/>
    </location>
</feature>
<dbReference type="PANTHER" id="PTHR21623:SF2">
    <property type="entry name" value="COILED-COIL DOMAIN-CONTAINING PROTEIN 33"/>
    <property type="match status" value="1"/>
</dbReference>
<dbReference type="OMA" id="RDTEMNN"/>
<reference evidence="4" key="2">
    <citation type="submission" date="2021-01" db="UniProtKB">
        <authorList>
            <consortium name="EnsemblMetazoa"/>
        </authorList>
    </citation>
    <scope>IDENTIFICATION</scope>
</reference>
<organism evidence="4 5">
    <name type="scientific">Strongylocentrotus purpuratus</name>
    <name type="common">Purple sea urchin</name>
    <dbReference type="NCBI Taxonomy" id="7668"/>
    <lineage>
        <taxon>Eukaryota</taxon>
        <taxon>Metazoa</taxon>
        <taxon>Echinodermata</taxon>
        <taxon>Eleutherozoa</taxon>
        <taxon>Echinozoa</taxon>
        <taxon>Echinoidea</taxon>
        <taxon>Euechinoidea</taxon>
        <taxon>Echinacea</taxon>
        <taxon>Camarodonta</taxon>
        <taxon>Echinidea</taxon>
        <taxon>Strongylocentrotidae</taxon>
        <taxon>Strongylocentrotus</taxon>
    </lineage>
</organism>
<feature type="domain" description="C2" evidence="3">
    <location>
        <begin position="237"/>
        <end position="381"/>
    </location>
</feature>
<feature type="compositionally biased region" description="Basic and acidic residues" evidence="2">
    <location>
        <begin position="992"/>
        <end position="1013"/>
    </location>
</feature>
<protein>
    <recommendedName>
        <fullName evidence="3">C2 domain-containing protein</fullName>
    </recommendedName>
</protein>
<feature type="region of interest" description="Disordered" evidence="2">
    <location>
        <begin position="970"/>
        <end position="1028"/>
    </location>
</feature>
<dbReference type="Proteomes" id="UP000007110">
    <property type="component" value="Unassembled WGS sequence"/>
</dbReference>
<evidence type="ECO:0000259" key="3">
    <source>
        <dbReference type="PROSITE" id="PS50004"/>
    </source>
</evidence>
<dbReference type="AlphaFoldDB" id="A0A7M7NV82"/>
<dbReference type="OrthoDB" id="552574at2759"/>
<reference evidence="5" key="1">
    <citation type="submission" date="2015-02" db="EMBL/GenBank/DDBJ databases">
        <title>Genome sequencing for Strongylocentrotus purpuratus.</title>
        <authorList>
            <person name="Murali S."/>
            <person name="Liu Y."/>
            <person name="Vee V."/>
            <person name="English A."/>
            <person name="Wang M."/>
            <person name="Skinner E."/>
            <person name="Han Y."/>
            <person name="Muzny D.M."/>
            <person name="Worley K.C."/>
            <person name="Gibbs R.A."/>
        </authorList>
    </citation>
    <scope>NUCLEOTIDE SEQUENCE</scope>
</reference>
<dbReference type="EnsemblMetazoa" id="XM_030986367">
    <property type="protein sequence ID" value="XP_030842227"/>
    <property type="gene ID" value="LOC590227"/>
</dbReference>
<keyword evidence="1" id="KW-0175">Coiled coil</keyword>
<dbReference type="PROSITE" id="PS50004">
    <property type="entry name" value="C2"/>
    <property type="match status" value="1"/>
</dbReference>
<keyword evidence="5" id="KW-1185">Reference proteome</keyword>
<dbReference type="InterPro" id="IPR035892">
    <property type="entry name" value="C2_domain_sf"/>
</dbReference>
<feature type="compositionally biased region" description="Pro residues" evidence="2">
    <location>
        <begin position="637"/>
        <end position="646"/>
    </location>
</feature>
<dbReference type="Gene3D" id="2.60.40.150">
    <property type="entry name" value="C2 domain"/>
    <property type="match status" value="1"/>
</dbReference>
<feature type="compositionally biased region" description="Polar residues" evidence="2">
    <location>
        <begin position="722"/>
        <end position="731"/>
    </location>
</feature>
<name>A0A7M7NV82_STRPU</name>
<dbReference type="InterPro" id="IPR000008">
    <property type="entry name" value="C2_dom"/>
</dbReference>
<proteinExistence type="predicted"/>
<evidence type="ECO:0000313" key="5">
    <source>
        <dbReference type="Proteomes" id="UP000007110"/>
    </source>
</evidence>
<dbReference type="RefSeq" id="XP_030842227.1">
    <property type="nucleotide sequence ID" value="XM_030986367.1"/>
</dbReference>
<dbReference type="InterPro" id="IPR039889">
    <property type="entry name" value="CCD33"/>
</dbReference>
<feature type="compositionally biased region" description="Basic and acidic residues" evidence="2">
    <location>
        <begin position="970"/>
        <end position="981"/>
    </location>
</feature>
<evidence type="ECO:0000313" key="4">
    <source>
        <dbReference type="EnsemblMetazoa" id="XP_030842227"/>
    </source>
</evidence>